<feature type="compositionally biased region" description="Polar residues" evidence="1">
    <location>
        <begin position="29"/>
        <end position="40"/>
    </location>
</feature>
<gene>
    <name evidence="2" type="ORF">CAUPRSCDRAFT_12195</name>
</gene>
<evidence type="ECO:0000256" key="1">
    <source>
        <dbReference type="SAM" id="MobiDB-lite"/>
    </source>
</evidence>
<sequence length="139" mass="14125">MFQPSESSDSGRSQSSVGARCRLRIGGPSASSGPDVITSSPDRRDSITTGSSDVSPLKPNARSPPVAGLAIPYDGLPAGGPAMAEGTSPDTAPVATALLPLPGFAPTATTPPAGSPPSVRWRRIANASRRTWSGRPTFT</sequence>
<dbReference type="AlphaFoldDB" id="A0A4P9WUF8"/>
<organism evidence="2 3">
    <name type="scientific">Caulochytrium protostelioides</name>
    <dbReference type="NCBI Taxonomy" id="1555241"/>
    <lineage>
        <taxon>Eukaryota</taxon>
        <taxon>Fungi</taxon>
        <taxon>Fungi incertae sedis</taxon>
        <taxon>Chytridiomycota</taxon>
        <taxon>Chytridiomycota incertae sedis</taxon>
        <taxon>Chytridiomycetes</taxon>
        <taxon>Caulochytriales</taxon>
        <taxon>Caulochytriaceae</taxon>
        <taxon>Caulochytrium</taxon>
    </lineage>
</organism>
<feature type="region of interest" description="Disordered" evidence="1">
    <location>
        <begin position="1"/>
        <end position="95"/>
    </location>
</feature>
<evidence type="ECO:0000313" key="2">
    <source>
        <dbReference type="EMBL" id="RKO96105.1"/>
    </source>
</evidence>
<proteinExistence type="predicted"/>
<dbReference type="EMBL" id="ML010361">
    <property type="protein sequence ID" value="RKO96105.1"/>
    <property type="molecule type" value="Genomic_DNA"/>
</dbReference>
<evidence type="ECO:0000313" key="3">
    <source>
        <dbReference type="Proteomes" id="UP000268535"/>
    </source>
</evidence>
<dbReference type="Proteomes" id="UP000268535">
    <property type="component" value="Unassembled WGS sequence"/>
</dbReference>
<accession>A0A4P9WUF8</accession>
<reference evidence="3" key="1">
    <citation type="journal article" date="2018" name="Nat. Microbiol.">
        <title>Leveraging single-cell genomics to expand the fungal tree of life.</title>
        <authorList>
            <person name="Ahrendt S.R."/>
            <person name="Quandt C.A."/>
            <person name="Ciobanu D."/>
            <person name="Clum A."/>
            <person name="Salamov A."/>
            <person name="Andreopoulos B."/>
            <person name="Cheng J.F."/>
            <person name="Woyke T."/>
            <person name="Pelin A."/>
            <person name="Henrissat B."/>
            <person name="Reynolds N.K."/>
            <person name="Benny G.L."/>
            <person name="Smith M.E."/>
            <person name="James T.Y."/>
            <person name="Grigoriev I.V."/>
        </authorList>
    </citation>
    <scope>NUCLEOTIDE SEQUENCE [LARGE SCALE GENOMIC DNA]</scope>
    <source>
        <strain evidence="3">ATCC 52028</strain>
    </source>
</reference>
<feature type="compositionally biased region" description="Low complexity" evidence="1">
    <location>
        <begin position="1"/>
        <end position="16"/>
    </location>
</feature>
<protein>
    <submittedName>
        <fullName evidence="2">Uncharacterized protein</fullName>
    </submittedName>
</protein>
<name>A0A4P9WUF8_9FUNG</name>